<reference evidence="3" key="1">
    <citation type="submission" date="2023-03" db="EMBL/GenBank/DDBJ databases">
        <title>Chromosome-scale reference genome and RAD-based genetic map of yellow starthistle (Centaurea solstitialis) reveal putative structural variation and QTLs associated with invader traits.</title>
        <authorList>
            <person name="Reatini B."/>
            <person name="Cang F.A."/>
            <person name="Jiang Q."/>
            <person name="Mckibben M.T.W."/>
            <person name="Barker M.S."/>
            <person name="Rieseberg L.H."/>
            <person name="Dlugosch K.M."/>
        </authorList>
    </citation>
    <scope>NUCLEOTIDE SEQUENCE</scope>
    <source>
        <strain evidence="3">CAN-66</strain>
        <tissue evidence="3">Leaf</tissue>
    </source>
</reference>
<feature type="region of interest" description="Disordered" evidence="1">
    <location>
        <begin position="216"/>
        <end position="274"/>
    </location>
</feature>
<feature type="domain" description="Integrase catalytic" evidence="2">
    <location>
        <begin position="371"/>
        <end position="536"/>
    </location>
</feature>
<dbReference type="InterPro" id="IPR043502">
    <property type="entry name" value="DNA/RNA_pol_sf"/>
</dbReference>
<dbReference type="SUPFAM" id="SSF56672">
    <property type="entry name" value="DNA/RNA polymerases"/>
    <property type="match status" value="1"/>
</dbReference>
<evidence type="ECO:0000313" key="4">
    <source>
        <dbReference type="Proteomes" id="UP001172457"/>
    </source>
</evidence>
<dbReference type="Gene3D" id="3.30.420.10">
    <property type="entry name" value="Ribonuclease H-like superfamily/Ribonuclease H"/>
    <property type="match status" value="1"/>
</dbReference>
<feature type="compositionally biased region" description="Pro residues" evidence="1">
    <location>
        <begin position="637"/>
        <end position="647"/>
    </location>
</feature>
<sequence>MAGDDKNIIQPLHPATTVTNIRNQIPITLTTDGNTYNSWVALFKVQYTVCKVLDHIIPDATAPSDHDEEWKRIDAIVLQWIYSTISTDLLTTILNVDNTAAKAWSALERLFLDSKPTRALHLQQEFYNTKQASFPSATAYCQELKHISDQLSNVDAPVTDQTLVLQLISGLSPEYDNFATTLQQADKFPSFETARSKLVLEENSKAKRLADAPTALHATDHTSQIDDATPEQSQTRSTGRGYDSSRGRGRGNKGRGGRGRSRGRGSHPFYNPPGYLSTPHGYSPMSPWLPQPPYNPWSMNQWAPPPCPYPTAPPHRPPARAAPGILGAAPSANYASSEYSVAPTNIEQALHTMSLNQDQNWYMDTGATSHMAHTPGMLSAYVNNSSLTPIVVGNGSPIRTSDDYSNFLWTFPLANKSSVYPIFLQFHTYIRTQFGRSIKTFQCDNGTEYNNQLFHNFCKQSGMSFRFSCPYTSPQNGKAERKLRSINNIIRTVLTHSSLPPSYWHHALAMATYILNILPSKTKSHLTPTRILYHKSPTYSHLRVFGCLCYPLLPTTSINKLQNRSSPCVFLGYPPNHRGYLCLDLSTKKILISRHVLFDEMIFPFRSSAPTPSYEFLHKNINDDPHPSIHHYYHLNPSPPTSEPQQPPSTTQTPAWFGQTYSRHRTKHTNTEPHSVHPPPETAPKPTVPSVAPASPNPPPPLARTMQTRSMTGHSKPRVPFSFQTSTAITPLPKNLPDALASPTWNHAMQEEFSALIDNKTWELVQRCPNMNVIRSMWIFKHKLKSDGSLERYKARLVGMAELNRNANFPHHVCRLKKSLYGLKQAPRAWYQRFTDYVGTLGFRLSSSDNSLFIFHQGQHVAYILLYVDDIILVTSSPELKASFMTHLSTEFAMKDLGPLSYFLGISVQRSPDGLFLSQGQYAQEILERAKMDDCNPVSTPVDTTGKLSASSGDLLDDPTTYRSLAGALQYLTFTRPDISYAVQQVCMFMHAPRTGHFNALKRILRYVKGTLGVGIMMRPSSLSTLIAYTDADWAGCPDTRRSTSGYCIFLGDNLISWSSKHQTVVSRSSAEAEYRGVANVVAELCWIRNLLLELRYPIRRASLVYTDNVSAMYLSGNPVQHQRTKHVEVDIHFVRELVRRGCVRVLHIPSRHNFSDIFTKGLPRVLFEDFRSSLSLRDPPP</sequence>
<feature type="region of interest" description="Disordered" evidence="1">
    <location>
        <begin position="627"/>
        <end position="707"/>
    </location>
</feature>
<evidence type="ECO:0000259" key="2">
    <source>
        <dbReference type="PROSITE" id="PS50994"/>
    </source>
</evidence>
<dbReference type="GO" id="GO:0003676">
    <property type="term" value="F:nucleic acid binding"/>
    <property type="evidence" value="ECO:0007669"/>
    <property type="project" value="InterPro"/>
</dbReference>
<feature type="compositionally biased region" description="Polar residues" evidence="1">
    <location>
        <begin position="225"/>
        <end position="235"/>
    </location>
</feature>
<dbReference type="InterPro" id="IPR013103">
    <property type="entry name" value="RVT_2"/>
</dbReference>
<comment type="caution">
    <text evidence="3">The sequence shown here is derived from an EMBL/GenBank/DDBJ whole genome shotgun (WGS) entry which is preliminary data.</text>
</comment>
<dbReference type="CDD" id="cd09272">
    <property type="entry name" value="RNase_HI_RT_Ty1"/>
    <property type="match status" value="1"/>
</dbReference>
<name>A0AA38W6P3_9ASTR</name>
<protein>
    <recommendedName>
        <fullName evidence="2">Integrase catalytic domain-containing protein</fullName>
    </recommendedName>
</protein>
<dbReference type="SUPFAM" id="SSF53098">
    <property type="entry name" value="Ribonuclease H-like"/>
    <property type="match status" value="1"/>
</dbReference>
<dbReference type="PROSITE" id="PS50994">
    <property type="entry name" value="INTEGRASE"/>
    <property type="match status" value="1"/>
</dbReference>
<keyword evidence="4" id="KW-1185">Reference proteome</keyword>
<accession>A0AA38W6P3</accession>
<evidence type="ECO:0000256" key="1">
    <source>
        <dbReference type="SAM" id="MobiDB-lite"/>
    </source>
</evidence>
<dbReference type="Proteomes" id="UP001172457">
    <property type="component" value="Chromosome 4"/>
</dbReference>
<evidence type="ECO:0000313" key="3">
    <source>
        <dbReference type="EMBL" id="KAJ9550657.1"/>
    </source>
</evidence>
<dbReference type="AlphaFoldDB" id="A0AA38W6P3"/>
<dbReference type="GO" id="GO:0015074">
    <property type="term" value="P:DNA integration"/>
    <property type="evidence" value="ECO:0007669"/>
    <property type="project" value="InterPro"/>
</dbReference>
<dbReference type="EMBL" id="JARYMX010000004">
    <property type="protein sequence ID" value="KAJ9550657.1"/>
    <property type="molecule type" value="Genomic_DNA"/>
</dbReference>
<dbReference type="Pfam" id="PF14223">
    <property type="entry name" value="Retrotran_gag_2"/>
    <property type="match status" value="1"/>
</dbReference>
<dbReference type="InterPro" id="IPR057670">
    <property type="entry name" value="SH3_retrovirus"/>
</dbReference>
<dbReference type="InterPro" id="IPR036397">
    <property type="entry name" value="RNaseH_sf"/>
</dbReference>
<proteinExistence type="predicted"/>
<dbReference type="PANTHER" id="PTHR11439">
    <property type="entry name" value="GAG-POL-RELATED RETROTRANSPOSON"/>
    <property type="match status" value="1"/>
</dbReference>
<feature type="compositionally biased region" description="Basic residues" evidence="1">
    <location>
        <begin position="247"/>
        <end position="265"/>
    </location>
</feature>
<dbReference type="InterPro" id="IPR012337">
    <property type="entry name" value="RNaseH-like_sf"/>
</dbReference>
<dbReference type="Pfam" id="PF07727">
    <property type="entry name" value="RVT_2"/>
    <property type="match status" value="1"/>
</dbReference>
<gene>
    <name evidence="3" type="ORF">OSB04_014702</name>
</gene>
<dbReference type="Pfam" id="PF25597">
    <property type="entry name" value="SH3_retrovirus"/>
    <property type="match status" value="1"/>
</dbReference>
<feature type="compositionally biased region" description="Pro residues" evidence="1">
    <location>
        <begin position="676"/>
        <end position="687"/>
    </location>
</feature>
<organism evidence="3 4">
    <name type="scientific">Centaurea solstitialis</name>
    <name type="common">yellow star-thistle</name>
    <dbReference type="NCBI Taxonomy" id="347529"/>
    <lineage>
        <taxon>Eukaryota</taxon>
        <taxon>Viridiplantae</taxon>
        <taxon>Streptophyta</taxon>
        <taxon>Embryophyta</taxon>
        <taxon>Tracheophyta</taxon>
        <taxon>Spermatophyta</taxon>
        <taxon>Magnoliopsida</taxon>
        <taxon>eudicotyledons</taxon>
        <taxon>Gunneridae</taxon>
        <taxon>Pentapetalae</taxon>
        <taxon>asterids</taxon>
        <taxon>campanulids</taxon>
        <taxon>Asterales</taxon>
        <taxon>Asteraceae</taxon>
        <taxon>Carduoideae</taxon>
        <taxon>Cardueae</taxon>
        <taxon>Centaureinae</taxon>
        <taxon>Centaurea</taxon>
    </lineage>
</organism>
<dbReference type="PANTHER" id="PTHR11439:SF524">
    <property type="entry name" value="RNA-DIRECTED DNA POLYMERASE, PROTEIN KINASE RLK-PELLE-DLSV FAMILY"/>
    <property type="match status" value="1"/>
</dbReference>
<dbReference type="InterPro" id="IPR001584">
    <property type="entry name" value="Integrase_cat-core"/>
</dbReference>